<dbReference type="InterPro" id="IPR027989">
    <property type="entry name" value="DUF4461"/>
</dbReference>
<name>K3WEN3_GLOUD</name>
<feature type="region of interest" description="Disordered" evidence="1">
    <location>
        <begin position="120"/>
        <end position="149"/>
    </location>
</feature>
<keyword evidence="5" id="KW-1185">Reference proteome</keyword>
<evidence type="ECO:0000259" key="3">
    <source>
        <dbReference type="Pfam" id="PF14688"/>
    </source>
</evidence>
<organism evidence="4 5">
    <name type="scientific">Globisporangium ultimum (strain ATCC 200006 / CBS 805.95 / DAOM BR144)</name>
    <name type="common">Pythium ultimum</name>
    <dbReference type="NCBI Taxonomy" id="431595"/>
    <lineage>
        <taxon>Eukaryota</taxon>
        <taxon>Sar</taxon>
        <taxon>Stramenopiles</taxon>
        <taxon>Oomycota</taxon>
        <taxon>Peronosporomycetes</taxon>
        <taxon>Pythiales</taxon>
        <taxon>Pythiaceae</taxon>
        <taxon>Globisporangium</taxon>
    </lineage>
</organism>
<dbReference type="EMBL" id="GL376603">
    <property type="status" value="NOT_ANNOTATED_CDS"/>
    <property type="molecule type" value="Genomic_DNA"/>
</dbReference>
<accession>K3WEN3</accession>
<dbReference type="InParanoid" id="K3WEN3"/>
<feature type="compositionally biased region" description="Basic and acidic residues" evidence="1">
    <location>
        <begin position="120"/>
        <end position="130"/>
    </location>
</feature>
<dbReference type="eggNOG" id="ENOG502RWC1">
    <property type="taxonomic scope" value="Eukaryota"/>
</dbReference>
<reference evidence="5" key="1">
    <citation type="journal article" date="2010" name="Genome Biol.">
        <title>Genome sequence of the necrotrophic plant pathogen Pythium ultimum reveals original pathogenicity mechanisms and effector repertoire.</title>
        <authorList>
            <person name="Levesque C.A."/>
            <person name="Brouwer H."/>
            <person name="Cano L."/>
            <person name="Hamilton J.P."/>
            <person name="Holt C."/>
            <person name="Huitema E."/>
            <person name="Raffaele S."/>
            <person name="Robideau G.P."/>
            <person name="Thines M."/>
            <person name="Win J."/>
            <person name="Zerillo M.M."/>
            <person name="Beakes G.W."/>
            <person name="Boore J.L."/>
            <person name="Busam D."/>
            <person name="Dumas B."/>
            <person name="Ferriera S."/>
            <person name="Fuerstenberg S.I."/>
            <person name="Gachon C.M."/>
            <person name="Gaulin E."/>
            <person name="Govers F."/>
            <person name="Grenville-Briggs L."/>
            <person name="Horner N."/>
            <person name="Hostetler J."/>
            <person name="Jiang R.H."/>
            <person name="Johnson J."/>
            <person name="Krajaejun T."/>
            <person name="Lin H."/>
            <person name="Meijer H.J."/>
            <person name="Moore B."/>
            <person name="Morris P."/>
            <person name="Phuntmart V."/>
            <person name="Puiu D."/>
            <person name="Shetty J."/>
            <person name="Stajich J.E."/>
            <person name="Tripathy S."/>
            <person name="Wawra S."/>
            <person name="van West P."/>
            <person name="Whitty B.R."/>
            <person name="Coutinho P.M."/>
            <person name="Henrissat B."/>
            <person name="Martin F."/>
            <person name="Thomas P.D."/>
            <person name="Tyler B.M."/>
            <person name="De Vries R.P."/>
            <person name="Kamoun S."/>
            <person name="Yandell M."/>
            <person name="Tisserat N."/>
            <person name="Buell C.R."/>
        </authorList>
    </citation>
    <scope>NUCLEOTIDE SEQUENCE</scope>
    <source>
        <strain evidence="5">DAOM:BR144</strain>
    </source>
</reference>
<evidence type="ECO:0000313" key="4">
    <source>
        <dbReference type="EnsemblProtists" id="PYU1_T003424"/>
    </source>
</evidence>
<evidence type="ECO:0000259" key="2">
    <source>
        <dbReference type="Pfam" id="PF14687"/>
    </source>
</evidence>
<dbReference type="HOGENOM" id="CLU_593799_0_0_1"/>
<feature type="domain" description="DUF4460" evidence="2">
    <location>
        <begin position="4"/>
        <end position="110"/>
    </location>
</feature>
<dbReference type="Pfam" id="PF14688">
    <property type="entry name" value="DUF4461"/>
    <property type="match status" value="1"/>
</dbReference>
<evidence type="ECO:0000256" key="1">
    <source>
        <dbReference type="SAM" id="MobiDB-lite"/>
    </source>
</evidence>
<dbReference type="EnsemblProtists" id="PYU1_T003424">
    <property type="protein sequence ID" value="PYU1_T003424"/>
    <property type="gene ID" value="PYU1_G003414"/>
</dbReference>
<reference evidence="4" key="3">
    <citation type="submission" date="2015-02" db="UniProtKB">
        <authorList>
            <consortium name="EnsemblProtists"/>
        </authorList>
    </citation>
    <scope>IDENTIFICATION</scope>
    <source>
        <strain evidence="4">DAOM BR144</strain>
    </source>
</reference>
<dbReference type="VEuPathDB" id="FungiDB:PYU1_G003414"/>
<dbReference type="InterPro" id="IPR027986">
    <property type="entry name" value="TCAIM"/>
</dbReference>
<evidence type="ECO:0000313" key="5">
    <source>
        <dbReference type="Proteomes" id="UP000019132"/>
    </source>
</evidence>
<dbReference type="PANTHER" id="PTHR31596:SF1">
    <property type="entry name" value="T-CELL ACTIVATION INHIBITOR, MITOCHONDRIAL"/>
    <property type="match status" value="1"/>
</dbReference>
<protein>
    <recommendedName>
        <fullName evidence="6">DUF4461 domain-containing protein</fullName>
    </recommendedName>
</protein>
<dbReference type="OMA" id="TMHLNTT"/>
<dbReference type="AlphaFoldDB" id="K3WEN3"/>
<proteinExistence type="predicted"/>
<dbReference type="PANTHER" id="PTHR31596">
    <property type="entry name" value="T-CELL ACTIVATION INHIBITOR, MITOCHONDRIAL"/>
    <property type="match status" value="1"/>
</dbReference>
<reference evidence="5" key="2">
    <citation type="submission" date="2010-04" db="EMBL/GenBank/DDBJ databases">
        <authorList>
            <person name="Buell R."/>
            <person name="Hamilton J."/>
            <person name="Hostetler J."/>
        </authorList>
    </citation>
    <scope>NUCLEOTIDE SEQUENCE [LARGE SCALE GENOMIC DNA]</scope>
    <source>
        <strain evidence="5">DAOM:BR144</strain>
    </source>
</reference>
<feature type="domain" description="DUF4461" evidence="3">
    <location>
        <begin position="204"/>
        <end position="522"/>
    </location>
</feature>
<sequence>MAKRSTVFKQFLLRVHPDHFRNLPKVHDENLQSIKLLNQFMDAQNSARTSWMIRSASEKQVHFSVFLPVMGGSNAEDSSDIIPTQKVKRFSLELSTRIEARMRAILNECGVVVKESEAEQQADMKKARFTDKRRRKKKPAAASRPWERERDDMDFEASMHDMYEKLRQQEADAAFTSSSRRRKSIMHMKDFLEFVVREQTNVLQQQRFNAWQSTQSVKNTLAREFGIAEIVTSCGWASVHLNATLMVLLKTLRKYTRAQSQGGMFTPSDFLRGAIIDISSQPSGIDFSNEYRIHINPTDVPLQWVEVLEKIDGSMLRYMQSARKSLERLQIGATAALGEAHVLRGNTCSAISYREFLRGMALNRSTAYRGDGVVEKVTLVVEDSNYAWRILANGSVQTPCDSSFDEVTKFLTQNRSRIREQRAHYEAEQSEFKRIAAQCTHALGMKSITYADGIPIEAAITACERLLDFAVRVSMGTADPQKLPPGLYGNRVLAVYTQGRSFCISRSFGLDQDGNFTIPFDWFK</sequence>
<dbReference type="InterPro" id="IPR028031">
    <property type="entry name" value="DUF4460"/>
</dbReference>
<dbReference type="GO" id="GO:0005739">
    <property type="term" value="C:mitochondrion"/>
    <property type="evidence" value="ECO:0007669"/>
    <property type="project" value="TreeGrafter"/>
</dbReference>
<evidence type="ECO:0008006" key="6">
    <source>
        <dbReference type="Google" id="ProtNLM"/>
    </source>
</evidence>
<dbReference type="Pfam" id="PF14687">
    <property type="entry name" value="DUF4460"/>
    <property type="match status" value="1"/>
</dbReference>
<dbReference type="Proteomes" id="UP000019132">
    <property type="component" value="Unassembled WGS sequence"/>
</dbReference>